<dbReference type="CDD" id="cd10747">
    <property type="entry name" value="DnaJ_C"/>
    <property type="match status" value="1"/>
</dbReference>
<dbReference type="GO" id="GO:0051082">
    <property type="term" value="F:unfolded protein binding"/>
    <property type="evidence" value="ECO:0007669"/>
    <property type="project" value="InterPro"/>
</dbReference>
<dbReference type="CDD" id="cd06257">
    <property type="entry name" value="DnaJ"/>
    <property type="match status" value="1"/>
</dbReference>
<comment type="caution">
    <text evidence="4">The sequence shown here is derived from an EMBL/GenBank/DDBJ whole genome shotgun (WGS) entry which is preliminary data.</text>
</comment>
<evidence type="ECO:0000259" key="3">
    <source>
        <dbReference type="PROSITE" id="PS50076"/>
    </source>
</evidence>
<dbReference type="FunFam" id="2.60.260.20:FF:000013">
    <property type="entry name" value="DnaJ subfamily B member 11"/>
    <property type="match status" value="1"/>
</dbReference>
<proteinExistence type="predicted"/>
<dbReference type="PRINTS" id="PR00625">
    <property type="entry name" value="JDOMAIN"/>
</dbReference>
<dbReference type="AlphaFoldDB" id="A0A317CEV3"/>
<evidence type="ECO:0000313" key="4">
    <source>
        <dbReference type="EMBL" id="PWQ94840.1"/>
    </source>
</evidence>
<accession>A0A317CEV3</accession>
<dbReference type="SUPFAM" id="SSF49493">
    <property type="entry name" value="HSP40/DnaJ peptide-binding domain"/>
    <property type="match status" value="2"/>
</dbReference>
<sequence>MEYKDYYKILGVSKTADKDEIRKSYRQLARKYHPDVSKESDAEARFKEVSEAYEVLSDAKKRAEYDQMDSAGFGNGRSPFGAGGQGGYGGHPGGGFDDNSGFGDFFDTFFGGRAGGAGPGGGQQYRQQKPEPQNATIYLDLEDAFEGANKRIRIQGGGSVEVKIPKGIEEGKKIRLAGKANNGGDLHLEIKFNAHPKYRLEGKDIYIDLPIAPWEAALGASVTVPTLNGSIKLTIPAGSKSGNKMRLKGRGLPAKVAGDQYVVLKIVVPVPTTDEQRALYEQMQEMFAWDPRQSS</sequence>
<feature type="compositionally biased region" description="Gly residues" evidence="2">
    <location>
        <begin position="81"/>
        <end position="94"/>
    </location>
</feature>
<dbReference type="Pfam" id="PF01556">
    <property type="entry name" value="DnaJ_C"/>
    <property type="match status" value="1"/>
</dbReference>
<evidence type="ECO:0000256" key="1">
    <source>
        <dbReference type="ARBA" id="ARBA00023186"/>
    </source>
</evidence>
<dbReference type="PROSITE" id="PS00636">
    <property type="entry name" value="DNAJ_1"/>
    <property type="match status" value="1"/>
</dbReference>
<dbReference type="Gene3D" id="2.60.260.20">
    <property type="entry name" value="Urease metallochaperone UreE, N-terminal domain"/>
    <property type="match status" value="2"/>
</dbReference>
<dbReference type="PANTHER" id="PTHR44145:SF3">
    <property type="entry name" value="DNAJ HOMOLOG SUBFAMILY A MEMBER 3, MITOCHONDRIAL"/>
    <property type="match status" value="1"/>
</dbReference>
<keyword evidence="1" id="KW-0143">Chaperone</keyword>
<dbReference type="SMART" id="SM00271">
    <property type="entry name" value="DnaJ"/>
    <property type="match status" value="1"/>
</dbReference>
<dbReference type="InterPro" id="IPR018253">
    <property type="entry name" value="DnaJ_domain_CS"/>
</dbReference>
<feature type="region of interest" description="Disordered" evidence="2">
    <location>
        <begin position="72"/>
        <end position="94"/>
    </location>
</feature>
<dbReference type="PANTHER" id="PTHR44145">
    <property type="entry name" value="DNAJ HOMOLOG SUBFAMILY A MEMBER 3, MITOCHONDRIAL"/>
    <property type="match status" value="1"/>
</dbReference>
<dbReference type="InterPro" id="IPR051938">
    <property type="entry name" value="Apopto_cytoskel_mod"/>
</dbReference>
<evidence type="ECO:0000313" key="5">
    <source>
        <dbReference type="Proteomes" id="UP000245506"/>
    </source>
</evidence>
<gene>
    <name evidence="4" type="ORF">DKT75_13895</name>
</gene>
<protein>
    <submittedName>
        <fullName evidence="4">Cytochrome C biogenesis protein</fullName>
    </submittedName>
</protein>
<dbReference type="Proteomes" id="UP000245506">
    <property type="component" value="Unassembled WGS sequence"/>
</dbReference>
<organism evidence="4 5">
    <name type="scientific">Leucothrix arctica</name>
    <dbReference type="NCBI Taxonomy" id="1481894"/>
    <lineage>
        <taxon>Bacteria</taxon>
        <taxon>Pseudomonadati</taxon>
        <taxon>Pseudomonadota</taxon>
        <taxon>Gammaproteobacteria</taxon>
        <taxon>Thiotrichales</taxon>
        <taxon>Thiotrichaceae</taxon>
        <taxon>Leucothrix</taxon>
    </lineage>
</organism>
<dbReference type="SUPFAM" id="SSF46565">
    <property type="entry name" value="Chaperone J-domain"/>
    <property type="match status" value="1"/>
</dbReference>
<dbReference type="InterPro" id="IPR001623">
    <property type="entry name" value="DnaJ_domain"/>
</dbReference>
<dbReference type="InterPro" id="IPR036869">
    <property type="entry name" value="J_dom_sf"/>
</dbReference>
<evidence type="ECO:0000256" key="2">
    <source>
        <dbReference type="SAM" id="MobiDB-lite"/>
    </source>
</evidence>
<feature type="domain" description="J" evidence="3">
    <location>
        <begin position="5"/>
        <end position="69"/>
    </location>
</feature>
<dbReference type="Gene3D" id="1.10.287.110">
    <property type="entry name" value="DnaJ domain"/>
    <property type="match status" value="1"/>
</dbReference>
<keyword evidence="5" id="KW-1185">Reference proteome</keyword>
<dbReference type="PROSITE" id="PS50076">
    <property type="entry name" value="DNAJ_2"/>
    <property type="match status" value="1"/>
</dbReference>
<dbReference type="OrthoDB" id="9779889at2"/>
<reference evidence="4 5" key="1">
    <citation type="submission" date="2018-05" db="EMBL/GenBank/DDBJ databases">
        <title>Leucothrix arctica sp. nov., isolated from Arctic seawater.</title>
        <authorList>
            <person name="Choi A."/>
            <person name="Baek K."/>
        </authorList>
    </citation>
    <scope>NUCLEOTIDE SEQUENCE [LARGE SCALE GENOMIC DNA]</scope>
    <source>
        <strain evidence="4 5">IMCC9719</strain>
    </source>
</reference>
<dbReference type="GO" id="GO:0006457">
    <property type="term" value="P:protein folding"/>
    <property type="evidence" value="ECO:0007669"/>
    <property type="project" value="InterPro"/>
</dbReference>
<name>A0A317CEV3_9GAMM</name>
<dbReference type="RefSeq" id="WP_109824043.1">
    <property type="nucleotide sequence ID" value="NZ_QGKL01000038.1"/>
</dbReference>
<dbReference type="EMBL" id="QGKL01000038">
    <property type="protein sequence ID" value="PWQ94840.1"/>
    <property type="molecule type" value="Genomic_DNA"/>
</dbReference>
<dbReference type="InterPro" id="IPR002939">
    <property type="entry name" value="DnaJ_C"/>
</dbReference>
<dbReference type="InterPro" id="IPR008971">
    <property type="entry name" value="HSP40/DnaJ_pept-bd"/>
</dbReference>
<dbReference type="Pfam" id="PF00226">
    <property type="entry name" value="DnaJ"/>
    <property type="match status" value="1"/>
</dbReference>